<evidence type="ECO:0000313" key="3">
    <source>
        <dbReference type="Proteomes" id="UP001586593"/>
    </source>
</evidence>
<name>A0ABR3VUG2_9PEZI</name>
<keyword evidence="3" id="KW-1185">Reference proteome</keyword>
<evidence type="ECO:0000313" key="2">
    <source>
        <dbReference type="EMBL" id="KAL1845323.1"/>
    </source>
</evidence>
<sequence>MGLLLAWRTSRSRWLTVRKRKLPLSADPNQASDKNLGTVDGDTAQRKPPGQWTICRQGSQAIVPCPVWLCQRYVYRQTCNYRARVPATGVIRSHFGVKRHTSPDCRTKGDGLFFGLLDGAKPFIPSPPVLLLTKMPPCLRASCVSCDSYLCARCACPSLCQPAAEILGLHHTSL</sequence>
<dbReference type="EMBL" id="JAZHXJ010001139">
    <property type="protein sequence ID" value="KAL1845323.1"/>
    <property type="molecule type" value="Genomic_DNA"/>
</dbReference>
<protein>
    <submittedName>
        <fullName evidence="2">Uncharacterized protein</fullName>
    </submittedName>
</protein>
<feature type="region of interest" description="Disordered" evidence="1">
    <location>
        <begin position="25"/>
        <end position="49"/>
    </location>
</feature>
<dbReference type="Proteomes" id="UP001586593">
    <property type="component" value="Unassembled WGS sequence"/>
</dbReference>
<comment type="caution">
    <text evidence="2">The sequence shown here is derived from an EMBL/GenBank/DDBJ whole genome shotgun (WGS) entry which is preliminary data.</text>
</comment>
<gene>
    <name evidence="2" type="ORF">VTK73DRAFT_686</name>
</gene>
<organism evidence="2 3">
    <name type="scientific">Phialemonium thermophilum</name>
    <dbReference type="NCBI Taxonomy" id="223376"/>
    <lineage>
        <taxon>Eukaryota</taxon>
        <taxon>Fungi</taxon>
        <taxon>Dikarya</taxon>
        <taxon>Ascomycota</taxon>
        <taxon>Pezizomycotina</taxon>
        <taxon>Sordariomycetes</taxon>
        <taxon>Sordariomycetidae</taxon>
        <taxon>Cephalothecales</taxon>
        <taxon>Cephalothecaceae</taxon>
        <taxon>Phialemonium</taxon>
    </lineage>
</organism>
<evidence type="ECO:0000256" key="1">
    <source>
        <dbReference type="SAM" id="MobiDB-lite"/>
    </source>
</evidence>
<reference evidence="2 3" key="1">
    <citation type="journal article" date="2024" name="Commun. Biol.">
        <title>Comparative genomic analysis of thermophilic fungi reveals convergent evolutionary adaptations and gene losses.</title>
        <authorList>
            <person name="Steindorff A.S."/>
            <person name="Aguilar-Pontes M.V."/>
            <person name="Robinson A.J."/>
            <person name="Andreopoulos B."/>
            <person name="LaButti K."/>
            <person name="Kuo A."/>
            <person name="Mondo S."/>
            <person name="Riley R."/>
            <person name="Otillar R."/>
            <person name="Haridas S."/>
            <person name="Lipzen A."/>
            <person name="Grimwood J."/>
            <person name="Schmutz J."/>
            <person name="Clum A."/>
            <person name="Reid I.D."/>
            <person name="Moisan M.C."/>
            <person name="Butler G."/>
            <person name="Nguyen T.T.M."/>
            <person name="Dewar K."/>
            <person name="Conant G."/>
            <person name="Drula E."/>
            <person name="Henrissat B."/>
            <person name="Hansel C."/>
            <person name="Singer S."/>
            <person name="Hutchinson M.I."/>
            <person name="de Vries R.P."/>
            <person name="Natvig D.O."/>
            <person name="Powell A.J."/>
            <person name="Tsang A."/>
            <person name="Grigoriev I.V."/>
        </authorList>
    </citation>
    <scope>NUCLEOTIDE SEQUENCE [LARGE SCALE GENOMIC DNA]</scope>
    <source>
        <strain evidence="2 3">ATCC 24622</strain>
    </source>
</reference>
<accession>A0ABR3VUG2</accession>
<proteinExistence type="predicted"/>